<evidence type="ECO:0000313" key="2">
    <source>
        <dbReference type="EMBL" id="KAF4342800.1"/>
    </source>
</evidence>
<evidence type="ECO:0000313" key="3">
    <source>
        <dbReference type="Proteomes" id="UP000730481"/>
    </source>
</evidence>
<dbReference type="Pfam" id="PF14027">
    <property type="entry name" value="Questin_oxidase"/>
    <property type="match status" value="1"/>
</dbReference>
<dbReference type="InterPro" id="IPR025337">
    <property type="entry name" value="Questin_oxidase-like"/>
</dbReference>
<proteinExistence type="predicted"/>
<name>A0A9P5AQ17_9HYPO</name>
<reference evidence="2" key="2">
    <citation type="submission" date="2020-02" db="EMBL/GenBank/DDBJ databases">
        <title>Identification and distribution of gene clusters putatively required for synthesis of sphingolipid metabolism inhibitors in phylogenetically diverse species of the filamentous fungus Fusarium.</title>
        <authorList>
            <person name="Kim H.-S."/>
            <person name="Busman M."/>
            <person name="Brown D.W."/>
            <person name="Divon H."/>
            <person name="Uhlig S."/>
            <person name="Proctor R.H."/>
        </authorList>
    </citation>
    <scope>NUCLEOTIDE SEQUENCE</scope>
    <source>
        <strain evidence="2">NRRL 25174</strain>
    </source>
</reference>
<keyword evidence="3" id="KW-1185">Reference proteome</keyword>
<dbReference type="OrthoDB" id="10265971at2759"/>
<evidence type="ECO:0008006" key="4">
    <source>
        <dbReference type="Google" id="ProtNLM"/>
    </source>
</evidence>
<evidence type="ECO:0000256" key="1">
    <source>
        <dbReference type="ARBA" id="ARBA00023002"/>
    </source>
</evidence>
<gene>
    <name evidence="2" type="ORF">FBEOM_3262</name>
</gene>
<dbReference type="GO" id="GO:0016491">
    <property type="term" value="F:oxidoreductase activity"/>
    <property type="evidence" value="ECO:0007669"/>
    <property type="project" value="UniProtKB-KW"/>
</dbReference>
<dbReference type="EMBL" id="PVQB02000120">
    <property type="protein sequence ID" value="KAF4342800.1"/>
    <property type="molecule type" value="Genomic_DNA"/>
</dbReference>
<keyword evidence="1" id="KW-0560">Oxidoreductase</keyword>
<accession>A0A9P5AQ17</accession>
<organism evidence="2 3">
    <name type="scientific">Fusarium beomiforme</name>
    <dbReference type="NCBI Taxonomy" id="44412"/>
    <lineage>
        <taxon>Eukaryota</taxon>
        <taxon>Fungi</taxon>
        <taxon>Dikarya</taxon>
        <taxon>Ascomycota</taxon>
        <taxon>Pezizomycotina</taxon>
        <taxon>Sordariomycetes</taxon>
        <taxon>Hypocreomycetidae</taxon>
        <taxon>Hypocreales</taxon>
        <taxon>Nectriaceae</taxon>
        <taxon>Fusarium</taxon>
        <taxon>Fusarium burgessii species complex</taxon>
    </lineage>
</organism>
<sequence>MGSQSAICSGVFHQAPIYRLDDRQDEPAKTLDELLKKNHASHAALRNPRLLFHNHIPHALGSSYLLGASSAKLEEIYTAEEPNLTAVDAGVVRYAIVAENWRNHLAEKKYTAAYVDYFDDEIKKNGGNWNKVVHDHLFSGEAPLVNGFCGGLGHPYIHLAYGYEFNSKEVISEALSLGCTEYDPTHKFLDNPPPDNSTYKTTSLGEMLTKVHKDKRFDRYSEHPGFANVFLLLGKYESELLEHWNALVVENTTTQFREWLRTTAILALSTVDTEGYFDFFLAHVLTVGHALRILLPLMPEDRRHTIMKQFGLFTTIVYLMQLRPSFGLDKIKPLKPDNSSWDLIYKRALESKWSTDMHWPKVIRALKMVEEMRGPEDDLYKQAAAKFVSEFNGWTGFGRGSDDIP</sequence>
<dbReference type="Proteomes" id="UP000730481">
    <property type="component" value="Unassembled WGS sequence"/>
</dbReference>
<dbReference type="PANTHER" id="PTHR35870">
    <property type="entry name" value="PROTEIN, PUTATIVE (AFU_ORTHOLOGUE AFUA_5G03330)-RELATED"/>
    <property type="match status" value="1"/>
</dbReference>
<reference evidence="2" key="1">
    <citation type="journal article" date="2017" name="Mycologia">
        <title>Fusarium algeriense, sp. nov., a novel toxigenic crown rot pathogen of durum wheat from Algeria is nested in the Fusarium burgessii species complex.</title>
        <authorList>
            <person name="Laraba I."/>
            <person name="Keddad A."/>
            <person name="Boureghda H."/>
            <person name="Abdallah N."/>
            <person name="Vaughan M.M."/>
            <person name="Proctor R.H."/>
            <person name="Busman M."/>
            <person name="O'Donnell K."/>
        </authorList>
    </citation>
    <scope>NUCLEOTIDE SEQUENCE</scope>
    <source>
        <strain evidence="2">NRRL 25174</strain>
    </source>
</reference>
<protein>
    <recommendedName>
        <fullName evidence="4">MGS207 protein</fullName>
    </recommendedName>
</protein>
<comment type="caution">
    <text evidence="2">The sequence shown here is derived from an EMBL/GenBank/DDBJ whole genome shotgun (WGS) entry which is preliminary data.</text>
</comment>
<dbReference type="PANTHER" id="PTHR35870:SF6">
    <property type="entry name" value="MGS207 PROTEIN"/>
    <property type="match status" value="1"/>
</dbReference>
<dbReference type="AlphaFoldDB" id="A0A9P5AQ17"/>